<dbReference type="AlphaFoldDB" id="A0A8H6WQ12"/>
<evidence type="ECO:0000256" key="6">
    <source>
        <dbReference type="ARBA" id="ARBA00048539"/>
    </source>
</evidence>
<evidence type="ECO:0000256" key="2">
    <source>
        <dbReference type="ARBA" id="ARBA00022598"/>
    </source>
</evidence>
<evidence type="ECO:0000256" key="5">
    <source>
        <dbReference type="ARBA" id="ARBA00022840"/>
    </source>
</evidence>
<dbReference type="InterPro" id="IPR011063">
    <property type="entry name" value="TilS/TtcA_N"/>
</dbReference>
<name>A0A8H6WQ12_MYCCL</name>
<dbReference type="EC" id="6.3.4.19" evidence="1"/>
<reference evidence="8" key="1">
    <citation type="submission" date="2020-05" db="EMBL/GenBank/DDBJ databases">
        <title>Mycena genomes resolve the evolution of fungal bioluminescence.</title>
        <authorList>
            <person name="Tsai I.J."/>
        </authorList>
    </citation>
    <scope>NUCLEOTIDE SEQUENCE</scope>
    <source>
        <strain evidence="8">110903Hualien_Pintung</strain>
    </source>
</reference>
<dbReference type="Pfam" id="PF01171">
    <property type="entry name" value="ATP_bind_3"/>
    <property type="match status" value="1"/>
</dbReference>
<dbReference type="EMBL" id="JACAZE010000001">
    <property type="protein sequence ID" value="KAF7322878.1"/>
    <property type="molecule type" value="Genomic_DNA"/>
</dbReference>
<dbReference type="HAMAP" id="MF_01161">
    <property type="entry name" value="tRNA_Ile_lys_synt"/>
    <property type="match status" value="1"/>
</dbReference>
<organism evidence="8 9">
    <name type="scientific">Mycena chlorophos</name>
    <name type="common">Agaric fungus</name>
    <name type="synonym">Agaricus chlorophos</name>
    <dbReference type="NCBI Taxonomy" id="658473"/>
    <lineage>
        <taxon>Eukaryota</taxon>
        <taxon>Fungi</taxon>
        <taxon>Dikarya</taxon>
        <taxon>Basidiomycota</taxon>
        <taxon>Agaricomycotina</taxon>
        <taxon>Agaricomycetes</taxon>
        <taxon>Agaricomycetidae</taxon>
        <taxon>Agaricales</taxon>
        <taxon>Marasmiineae</taxon>
        <taxon>Mycenaceae</taxon>
        <taxon>Mycena</taxon>
    </lineage>
</organism>
<gene>
    <name evidence="8" type="ORF">HMN09_00067200</name>
</gene>
<feature type="domain" description="tRNA(Ile)-lysidine/2-thiocytidine synthase N-terminal" evidence="7">
    <location>
        <begin position="28"/>
        <end position="239"/>
    </location>
</feature>
<evidence type="ECO:0000256" key="3">
    <source>
        <dbReference type="ARBA" id="ARBA00022694"/>
    </source>
</evidence>
<dbReference type="NCBIfam" id="TIGR02432">
    <property type="entry name" value="lysidine_TilS_N"/>
    <property type="match status" value="1"/>
</dbReference>
<dbReference type="InterPro" id="IPR014729">
    <property type="entry name" value="Rossmann-like_a/b/a_fold"/>
</dbReference>
<dbReference type="PANTHER" id="PTHR43033:SF1">
    <property type="entry name" value="TRNA(ILE)-LYSIDINE SYNTHASE-RELATED"/>
    <property type="match status" value="1"/>
</dbReference>
<dbReference type="InterPro" id="IPR012094">
    <property type="entry name" value="tRNA_Ile_lys_synt"/>
</dbReference>
<comment type="catalytic activity">
    <reaction evidence="6">
        <text>cytidine(34) in tRNA(Ile2) + L-lysine + ATP = lysidine(34) in tRNA(Ile2) + AMP + diphosphate + H(+)</text>
        <dbReference type="Rhea" id="RHEA:43744"/>
        <dbReference type="Rhea" id="RHEA-COMP:10625"/>
        <dbReference type="Rhea" id="RHEA-COMP:10670"/>
        <dbReference type="ChEBI" id="CHEBI:15378"/>
        <dbReference type="ChEBI" id="CHEBI:30616"/>
        <dbReference type="ChEBI" id="CHEBI:32551"/>
        <dbReference type="ChEBI" id="CHEBI:33019"/>
        <dbReference type="ChEBI" id="CHEBI:82748"/>
        <dbReference type="ChEBI" id="CHEBI:83665"/>
        <dbReference type="ChEBI" id="CHEBI:456215"/>
        <dbReference type="EC" id="6.3.4.19"/>
    </reaction>
</comment>
<evidence type="ECO:0000313" key="8">
    <source>
        <dbReference type="EMBL" id="KAF7322878.1"/>
    </source>
</evidence>
<evidence type="ECO:0000256" key="4">
    <source>
        <dbReference type="ARBA" id="ARBA00022741"/>
    </source>
</evidence>
<dbReference type="CDD" id="cd01992">
    <property type="entry name" value="TilS_N"/>
    <property type="match status" value="1"/>
</dbReference>
<evidence type="ECO:0000256" key="1">
    <source>
        <dbReference type="ARBA" id="ARBA00013267"/>
    </source>
</evidence>
<keyword evidence="3" id="KW-0819">tRNA processing</keyword>
<dbReference type="OrthoDB" id="434144at2759"/>
<dbReference type="GO" id="GO:0005524">
    <property type="term" value="F:ATP binding"/>
    <property type="evidence" value="ECO:0007669"/>
    <property type="project" value="UniProtKB-KW"/>
</dbReference>
<dbReference type="GO" id="GO:0032267">
    <property type="term" value="F:tRNA(Ile)-lysidine synthase activity"/>
    <property type="evidence" value="ECO:0007669"/>
    <property type="project" value="UniProtKB-EC"/>
</dbReference>
<keyword evidence="4" id="KW-0547">Nucleotide-binding</keyword>
<sequence>MRSAPISADEFTRMLRRCQPPNGWTSTISVANSGGPDSTCLLFLLNRHVQSIRAKHPDGVPSQVQSITVDHNLQPNSAKMAQATTDFATKLGIPHTTIRVPWGQHPVPKRPETGEAFEGIGRGVRYRLLLDQMVKLDSFVLALGHHGDDQVETSLMRLAKGTSEMGAGGMRKIRRWGMGMHNDDLLFAGMAGMQRWMIRPFLDVGKDRLLATCDANNLEFVTDETNFQPELTLRNAIRKLVSQNSFDPESLGPDIPFHITEGLQQIQANIASLESVEMDPSGGLDHLRDAVTVLSDQAIDVDGLVDSALNRCHLPSPAGTYLVSSRGLATIKDPLVRQAFVLRIMRYVSFFAWGTVRADANRRRSSLQRIISALFTDDPFQSGAFVAGGGVVWTPVVVTNNRIRFGIRNHAPPPRDGDIYGWLASRQVPFMEARLRQLNMPNVLKIDITEQMRQRLAARDTVPKQTLEVLWDCRFLLKIDIDRVPDDLARKVLMHGAQLWIYPHSRWFWPKVVHLNARGDYASGVTLHSTLSVPEKGLVRLDRDVMEKWPQAYNRDVEEVTTDWVQTEWIRSLSAF</sequence>
<keyword evidence="2" id="KW-0436">Ligase</keyword>
<dbReference type="Gene3D" id="3.40.50.620">
    <property type="entry name" value="HUPs"/>
    <property type="match status" value="1"/>
</dbReference>
<keyword evidence="9" id="KW-1185">Reference proteome</keyword>
<dbReference type="PANTHER" id="PTHR43033">
    <property type="entry name" value="TRNA(ILE)-LYSIDINE SYNTHASE-RELATED"/>
    <property type="match status" value="1"/>
</dbReference>
<dbReference type="SUPFAM" id="SSF52402">
    <property type="entry name" value="Adenine nucleotide alpha hydrolases-like"/>
    <property type="match status" value="1"/>
</dbReference>
<proteinExistence type="inferred from homology"/>
<evidence type="ECO:0000313" key="9">
    <source>
        <dbReference type="Proteomes" id="UP000613580"/>
    </source>
</evidence>
<evidence type="ECO:0000259" key="7">
    <source>
        <dbReference type="Pfam" id="PF01171"/>
    </source>
</evidence>
<dbReference type="Proteomes" id="UP000613580">
    <property type="component" value="Unassembled WGS sequence"/>
</dbReference>
<comment type="caution">
    <text evidence="8">The sequence shown here is derived from an EMBL/GenBank/DDBJ whole genome shotgun (WGS) entry which is preliminary data.</text>
</comment>
<dbReference type="InterPro" id="IPR012795">
    <property type="entry name" value="tRNA_Ile_lys_synt_N"/>
</dbReference>
<keyword evidence="5" id="KW-0067">ATP-binding</keyword>
<dbReference type="GO" id="GO:0008033">
    <property type="term" value="P:tRNA processing"/>
    <property type="evidence" value="ECO:0007669"/>
    <property type="project" value="UniProtKB-KW"/>
</dbReference>
<protein>
    <recommendedName>
        <fullName evidence="1">tRNA(Ile)-lysidine synthetase</fullName>
        <ecNumber evidence="1">6.3.4.19</ecNumber>
    </recommendedName>
</protein>
<accession>A0A8H6WQ12</accession>